<feature type="compositionally biased region" description="Low complexity" evidence="1">
    <location>
        <begin position="70"/>
        <end position="80"/>
    </location>
</feature>
<proteinExistence type="predicted"/>
<feature type="compositionally biased region" description="Basic and acidic residues" evidence="1">
    <location>
        <begin position="47"/>
        <end position="56"/>
    </location>
</feature>
<comment type="caution">
    <text evidence="2">The sequence shown here is derived from an EMBL/GenBank/DDBJ whole genome shotgun (WGS) entry which is preliminary data.</text>
</comment>
<dbReference type="EMBL" id="JAWJWF010000046">
    <property type="protein sequence ID" value="KAK6624896.1"/>
    <property type="molecule type" value="Genomic_DNA"/>
</dbReference>
<organism evidence="2 3">
    <name type="scientific">Polyplax serrata</name>
    <name type="common">Common mouse louse</name>
    <dbReference type="NCBI Taxonomy" id="468196"/>
    <lineage>
        <taxon>Eukaryota</taxon>
        <taxon>Metazoa</taxon>
        <taxon>Ecdysozoa</taxon>
        <taxon>Arthropoda</taxon>
        <taxon>Hexapoda</taxon>
        <taxon>Insecta</taxon>
        <taxon>Pterygota</taxon>
        <taxon>Neoptera</taxon>
        <taxon>Paraneoptera</taxon>
        <taxon>Psocodea</taxon>
        <taxon>Troctomorpha</taxon>
        <taxon>Phthiraptera</taxon>
        <taxon>Anoplura</taxon>
        <taxon>Polyplacidae</taxon>
        <taxon>Polyplax</taxon>
    </lineage>
</organism>
<evidence type="ECO:0000313" key="2">
    <source>
        <dbReference type="EMBL" id="KAK6624896.1"/>
    </source>
</evidence>
<gene>
    <name evidence="2" type="ORF">RUM44_011760</name>
</gene>
<name>A0ABR1AQX7_POLSC</name>
<dbReference type="Proteomes" id="UP001359485">
    <property type="component" value="Unassembled WGS sequence"/>
</dbReference>
<reference evidence="2 3" key="1">
    <citation type="submission" date="2023-09" db="EMBL/GenBank/DDBJ databases">
        <title>Genomes of two closely related lineages of the louse Polyplax serrata with different host specificities.</title>
        <authorList>
            <person name="Martinu J."/>
            <person name="Tarabai H."/>
            <person name="Stefka J."/>
            <person name="Hypsa V."/>
        </authorList>
    </citation>
    <scope>NUCLEOTIDE SEQUENCE [LARGE SCALE GENOMIC DNA]</scope>
    <source>
        <strain evidence="2">98ZLc_SE</strain>
    </source>
</reference>
<feature type="compositionally biased region" description="Acidic residues" evidence="1">
    <location>
        <begin position="10"/>
        <end position="22"/>
    </location>
</feature>
<feature type="region of interest" description="Disordered" evidence="1">
    <location>
        <begin position="1"/>
        <end position="158"/>
    </location>
</feature>
<feature type="compositionally biased region" description="Polar residues" evidence="1">
    <location>
        <begin position="143"/>
        <end position="158"/>
    </location>
</feature>
<evidence type="ECO:0000256" key="1">
    <source>
        <dbReference type="SAM" id="MobiDB-lite"/>
    </source>
</evidence>
<feature type="compositionally biased region" description="Low complexity" evidence="1">
    <location>
        <begin position="114"/>
        <end position="133"/>
    </location>
</feature>
<evidence type="ECO:0000313" key="3">
    <source>
        <dbReference type="Proteomes" id="UP001359485"/>
    </source>
</evidence>
<keyword evidence="3" id="KW-1185">Reference proteome</keyword>
<protein>
    <submittedName>
        <fullName evidence="2">Uncharacterized protein</fullName>
    </submittedName>
</protein>
<sequence>MTKMVKSNNDEDMSDIHEDDSDDHLSRIQEEGNDADILSKLKQQVRNMERGEDHIQGQRPSSPHDAPPGLSSFPHQFSLPLPFPFPHPATAAAFLPSVGGGHVTAYPPAPPHNSSGSSHSSESSNSSQQQTWSFEEQFKQGRKNSQSVNEQQMSDPRG</sequence>
<accession>A0ABR1AQX7</accession>